<dbReference type="InterPro" id="IPR036388">
    <property type="entry name" value="WH-like_DNA-bd_sf"/>
</dbReference>
<evidence type="ECO:0000256" key="5">
    <source>
        <dbReference type="ARBA" id="ARBA00023163"/>
    </source>
</evidence>
<evidence type="ECO:0000256" key="6">
    <source>
        <dbReference type="PROSITE-ProRule" id="PRU00169"/>
    </source>
</evidence>
<dbReference type="GO" id="GO:0000156">
    <property type="term" value="F:phosphorelay response regulator activity"/>
    <property type="evidence" value="ECO:0007669"/>
    <property type="project" value="TreeGrafter"/>
</dbReference>
<dbReference type="FunFam" id="1.10.10.10:FF:000005">
    <property type="entry name" value="Two-component system response regulator"/>
    <property type="match status" value="1"/>
</dbReference>
<evidence type="ECO:0000313" key="11">
    <source>
        <dbReference type="Proteomes" id="UP000316095"/>
    </source>
</evidence>
<dbReference type="SMART" id="SM00862">
    <property type="entry name" value="Trans_reg_C"/>
    <property type="match status" value="1"/>
</dbReference>
<dbReference type="Pfam" id="PF00072">
    <property type="entry name" value="Response_reg"/>
    <property type="match status" value="1"/>
</dbReference>
<dbReference type="SUPFAM" id="SSF52172">
    <property type="entry name" value="CheY-like"/>
    <property type="match status" value="1"/>
</dbReference>
<evidence type="ECO:0000256" key="7">
    <source>
        <dbReference type="PROSITE-ProRule" id="PRU01091"/>
    </source>
</evidence>
<dbReference type="GO" id="GO:0032993">
    <property type="term" value="C:protein-DNA complex"/>
    <property type="evidence" value="ECO:0007669"/>
    <property type="project" value="TreeGrafter"/>
</dbReference>
<evidence type="ECO:0000259" key="8">
    <source>
        <dbReference type="PROSITE" id="PS50110"/>
    </source>
</evidence>
<evidence type="ECO:0000256" key="1">
    <source>
        <dbReference type="ARBA" id="ARBA00022553"/>
    </source>
</evidence>
<dbReference type="GO" id="GO:0006355">
    <property type="term" value="P:regulation of DNA-templated transcription"/>
    <property type="evidence" value="ECO:0007669"/>
    <property type="project" value="InterPro"/>
</dbReference>
<dbReference type="AlphaFoldDB" id="A0A5C5XEG1"/>
<keyword evidence="1 6" id="KW-0597">Phosphoprotein</keyword>
<feature type="domain" description="Response regulatory" evidence="8">
    <location>
        <begin position="11"/>
        <end position="125"/>
    </location>
</feature>
<dbReference type="FunFam" id="3.40.50.2300:FF:000001">
    <property type="entry name" value="DNA-binding response regulator PhoB"/>
    <property type="match status" value="1"/>
</dbReference>
<dbReference type="GO" id="GO:0005829">
    <property type="term" value="C:cytosol"/>
    <property type="evidence" value="ECO:0007669"/>
    <property type="project" value="TreeGrafter"/>
</dbReference>
<keyword evidence="5" id="KW-0804">Transcription</keyword>
<organism evidence="10 11">
    <name type="scientific">Rubinisphaera italica</name>
    <dbReference type="NCBI Taxonomy" id="2527969"/>
    <lineage>
        <taxon>Bacteria</taxon>
        <taxon>Pseudomonadati</taxon>
        <taxon>Planctomycetota</taxon>
        <taxon>Planctomycetia</taxon>
        <taxon>Planctomycetales</taxon>
        <taxon>Planctomycetaceae</taxon>
        <taxon>Rubinisphaera</taxon>
    </lineage>
</organism>
<keyword evidence="11" id="KW-1185">Reference proteome</keyword>
<dbReference type="Gene3D" id="6.10.250.690">
    <property type="match status" value="1"/>
</dbReference>
<accession>A0A5C5XEG1</accession>
<dbReference type="Gene3D" id="1.10.10.10">
    <property type="entry name" value="Winged helix-like DNA-binding domain superfamily/Winged helix DNA-binding domain"/>
    <property type="match status" value="1"/>
</dbReference>
<dbReference type="InterPro" id="IPR001867">
    <property type="entry name" value="OmpR/PhoB-type_DNA-bd"/>
</dbReference>
<feature type="domain" description="OmpR/PhoB-type" evidence="9">
    <location>
        <begin position="133"/>
        <end position="231"/>
    </location>
</feature>
<evidence type="ECO:0000256" key="2">
    <source>
        <dbReference type="ARBA" id="ARBA00023012"/>
    </source>
</evidence>
<dbReference type="Proteomes" id="UP000316095">
    <property type="component" value="Unassembled WGS sequence"/>
</dbReference>
<keyword evidence="3" id="KW-0805">Transcription regulation</keyword>
<evidence type="ECO:0000313" key="10">
    <source>
        <dbReference type="EMBL" id="TWT60801.1"/>
    </source>
</evidence>
<dbReference type="PANTHER" id="PTHR48111">
    <property type="entry name" value="REGULATOR OF RPOS"/>
    <property type="match status" value="1"/>
</dbReference>
<evidence type="ECO:0000256" key="3">
    <source>
        <dbReference type="ARBA" id="ARBA00023015"/>
    </source>
</evidence>
<dbReference type="PROSITE" id="PS51755">
    <property type="entry name" value="OMPR_PHOB"/>
    <property type="match status" value="1"/>
</dbReference>
<feature type="DNA-binding region" description="OmpR/PhoB-type" evidence="7">
    <location>
        <begin position="133"/>
        <end position="231"/>
    </location>
</feature>
<dbReference type="InterPro" id="IPR039420">
    <property type="entry name" value="WalR-like"/>
</dbReference>
<keyword evidence="4 7" id="KW-0238">DNA-binding</keyword>
<dbReference type="SMART" id="SM00448">
    <property type="entry name" value="REC"/>
    <property type="match status" value="1"/>
</dbReference>
<dbReference type="EMBL" id="SJPG01000001">
    <property type="protein sequence ID" value="TWT60801.1"/>
    <property type="molecule type" value="Genomic_DNA"/>
</dbReference>
<dbReference type="GO" id="GO:0000976">
    <property type="term" value="F:transcription cis-regulatory region binding"/>
    <property type="evidence" value="ECO:0007669"/>
    <property type="project" value="TreeGrafter"/>
</dbReference>
<sequence length="232" mass="25903">MLSQRKSLTVRVLVVEDYEPVRSSVVQALAEEGFAVDSAENGRDGLWLAQSGDYNVIVLDIMLPDTSGIEILQTLRNAQQQVPVLLLTALGAVDERIRGLNIGADDYLIKPFALAELLARVKALVRRSYGDGTTIIQVRDLQIDTNARTVSRNDAVIELTAREYNLLEYFARRRGQVVTRSDVWQSLYDMQSESSSNVVDVYVGYLRKKLDTPGQPSLIQTRRGLGYVLEAE</sequence>
<proteinExistence type="predicted"/>
<keyword evidence="2" id="KW-0902">Two-component regulatory system</keyword>
<comment type="caution">
    <text evidence="10">The sequence shown here is derived from an EMBL/GenBank/DDBJ whole genome shotgun (WGS) entry which is preliminary data.</text>
</comment>
<dbReference type="Gene3D" id="3.40.50.2300">
    <property type="match status" value="1"/>
</dbReference>
<dbReference type="CDD" id="cd00383">
    <property type="entry name" value="trans_reg_C"/>
    <property type="match status" value="1"/>
</dbReference>
<feature type="modified residue" description="4-aspartylphosphate" evidence="6">
    <location>
        <position position="60"/>
    </location>
</feature>
<dbReference type="PANTHER" id="PTHR48111:SF76">
    <property type="entry name" value="TWO-COMPONENT RESPONSE REGULATOR"/>
    <property type="match status" value="1"/>
</dbReference>
<dbReference type="InterPro" id="IPR001789">
    <property type="entry name" value="Sig_transdc_resp-reg_receiver"/>
</dbReference>
<dbReference type="InterPro" id="IPR011006">
    <property type="entry name" value="CheY-like_superfamily"/>
</dbReference>
<dbReference type="Pfam" id="PF00486">
    <property type="entry name" value="Trans_reg_C"/>
    <property type="match status" value="1"/>
</dbReference>
<protein>
    <submittedName>
        <fullName evidence="10">Transcriptional regulatory protein CusR</fullName>
    </submittedName>
</protein>
<dbReference type="PROSITE" id="PS50110">
    <property type="entry name" value="RESPONSE_REGULATORY"/>
    <property type="match status" value="1"/>
</dbReference>
<evidence type="ECO:0000256" key="4">
    <source>
        <dbReference type="ARBA" id="ARBA00023125"/>
    </source>
</evidence>
<gene>
    <name evidence="10" type="primary">cusR</name>
    <name evidence="10" type="ORF">Pan54_15280</name>
</gene>
<evidence type="ECO:0000259" key="9">
    <source>
        <dbReference type="PROSITE" id="PS51755"/>
    </source>
</evidence>
<name>A0A5C5XEG1_9PLAN</name>
<reference evidence="10 11" key="1">
    <citation type="submission" date="2019-02" db="EMBL/GenBank/DDBJ databases">
        <title>Deep-cultivation of Planctomycetes and their phenomic and genomic characterization uncovers novel biology.</title>
        <authorList>
            <person name="Wiegand S."/>
            <person name="Jogler M."/>
            <person name="Boedeker C."/>
            <person name="Pinto D."/>
            <person name="Vollmers J."/>
            <person name="Rivas-Marin E."/>
            <person name="Kohn T."/>
            <person name="Peeters S.H."/>
            <person name="Heuer A."/>
            <person name="Rast P."/>
            <person name="Oberbeckmann S."/>
            <person name="Bunk B."/>
            <person name="Jeske O."/>
            <person name="Meyerdierks A."/>
            <person name="Storesund J.E."/>
            <person name="Kallscheuer N."/>
            <person name="Luecker S."/>
            <person name="Lage O.M."/>
            <person name="Pohl T."/>
            <person name="Merkel B.J."/>
            <person name="Hornburger P."/>
            <person name="Mueller R.-W."/>
            <person name="Bruemmer F."/>
            <person name="Labrenz M."/>
            <person name="Spormann A.M."/>
            <person name="Op Den Camp H."/>
            <person name="Overmann J."/>
            <person name="Amann R."/>
            <person name="Jetten M.S.M."/>
            <person name="Mascher T."/>
            <person name="Medema M.H."/>
            <person name="Devos D.P."/>
            <person name="Kaster A.-K."/>
            <person name="Ovreas L."/>
            <person name="Rohde M."/>
            <person name="Galperin M.Y."/>
            <person name="Jogler C."/>
        </authorList>
    </citation>
    <scope>NUCLEOTIDE SEQUENCE [LARGE SCALE GENOMIC DNA]</scope>
    <source>
        <strain evidence="10 11">Pan54</strain>
    </source>
</reference>